<evidence type="ECO:0000256" key="6">
    <source>
        <dbReference type="SAM" id="Phobius"/>
    </source>
</evidence>
<name>A0A1M5W5A7_9FIRM</name>
<dbReference type="RefSeq" id="WP_073076631.1">
    <property type="nucleotide sequence ID" value="NZ_FQXV01000003.1"/>
</dbReference>
<organism evidence="7 8">
    <name type="scientific">Sporobacter termitidis DSM 10068</name>
    <dbReference type="NCBI Taxonomy" id="1123282"/>
    <lineage>
        <taxon>Bacteria</taxon>
        <taxon>Bacillati</taxon>
        <taxon>Bacillota</taxon>
        <taxon>Clostridia</taxon>
        <taxon>Eubacteriales</taxon>
        <taxon>Oscillospiraceae</taxon>
        <taxon>Sporobacter</taxon>
    </lineage>
</organism>
<dbReference type="AlphaFoldDB" id="A0A1M5W5A7"/>
<dbReference type="InterPro" id="IPR003339">
    <property type="entry name" value="ABC/ECF_trnsptr_transmembrane"/>
</dbReference>
<dbReference type="STRING" id="1123282.SAMN02745823_01070"/>
<evidence type="ECO:0000256" key="3">
    <source>
        <dbReference type="ARBA" id="ARBA00022692"/>
    </source>
</evidence>
<proteinExistence type="predicted"/>
<evidence type="ECO:0000256" key="1">
    <source>
        <dbReference type="ARBA" id="ARBA00004141"/>
    </source>
</evidence>
<sequence length="237" mass="26393">MTVTIEKKKQFIRFDPRTKIILLVLSMIVATTTPSLLYECVLILLIAGFGSVCGKVRYSLIGSAVFMALYLSTVFYLENSTGTMHTMFTAWLSLVFKVYPGGMLAGIAVSTTRVNEFLSAMNKAHISRKIIIPLAVMLRYIPTIREDWRYIKDAMRLRDVSPSIIGLFTHPGMTVECLYSPLLMAASKAADELAIASVTRGIENPKPRTCLIQIRFRIQDVLIILCFLAVPVASLCC</sequence>
<evidence type="ECO:0000256" key="4">
    <source>
        <dbReference type="ARBA" id="ARBA00022989"/>
    </source>
</evidence>
<protein>
    <submittedName>
        <fullName evidence="7">Energy-coupling factor transport system permease protein</fullName>
    </submittedName>
</protein>
<accession>A0A1M5W5A7</accession>
<keyword evidence="5 6" id="KW-0472">Membrane</keyword>
<dbReference type="GO" id="GO:0005886">
    <property type="term" value="C:plasma membrane"/>
    <property type="evidence" value="ECO:0007669"/>
    <property type="project" value="UniProtKB-ARBA"/>
</dbReference>
<evidence type="ECO:0000256" key="2">
    <source>
        <dbReference type="ARBA" id="ARBA00022475"/>
    </source>
</evidence>
<dbReference type="PANTHER" id="PTHR34857:SF2">
    <property type="entry name" value="SLL0384 PROTEIN"/>
    <property type="match status" value="1"/>
</dbReference>
<gene>
    <name evidence="7" type="ORF">SAMN02745823_01070</name>
</gene>
<keyword evidence="4 6" id="KW-1133">Transmembrane helix</keyword>
<dbReference type="Proteomes" id="UP000183995">
    <property type="component" value="Unassembled WGS sequence"/>
</dbReference>
<feature type="transmembrane region" description="Helical" evidence="6">
    <location>
        <begin position="20"/>
        <end position="46"/>
    </location>
</feature>
<dbReference type="CDD" id="cd16914">
    <property type="entry name" value="EcfT"/>
    <property type="match status" value="1"/>
</dbReference>
<dbReference type="InterPro" id="IPR051611">
    <property type="entry name" value="ECF_transporter_component"/>
</dbReference>
<reference evidence="7 8" key="1">
    <citation type="submission" date="2016-11" db="EMBL/GenBank/DDBJ databases">
        <authorList>
            <person name="Jaros S."/>
            <person name="Januszkiewicz K."/>
            <person name="Wedrychowicz H."/>
        </authorList>
    </citation>
    <scope>NUCLEOTIDE SEQUENCE [LARGE SCALE GENOMIC DNA]</scope>
    <source>
        <strain evidence="7 8">DSM 10068</strain>
    </source>
</reference>
<feature type="transmembrane region" description="Helical" evidence="6">
    <location>
        <begin position="89"/>
        <end position="110"/>
    </location>
</feature>
<keyword evidence="2" id="KW-1003">Cell membrane</keyword>
<keyword evidence="8" id="KW-1185">Reference proteome</keyword>
<evidence type="ECO:0000256" key="5">
    <source>
        <dbReference type="ARBA" id="ARBA00023136"/>
    </source>
</evidence>
<keyword evidence="3 6" id="KW-0812">Transmembrane</keyword>
<feature type="transmembrane region" description="Helical" evidence="6">
    <location>
        <begin position="58"/>
        <end position="77"/>
    </location>
</feature>
<evidence type="ECO:0000313" key="7">
    <source>
        <dbReference type="EMBL" id="SHH82657.1"/>
    </source>
</evidence>
<comment type="subcellular location">
    <subcellularLocation>
        <location evidence="1">Membrane</location>
        <topology evidence="1">Multi-pass membrane protein</topology>
    </subcellularLocation>
</comment>
<dbReference type="EMBL" id="FQXV01000003">
    <property type="protein sequence ID" value="SHH82657.1"/>
    <property type="molecule type" value="Genomic_DNA"/>
</dbReference>
<dbReference type="PANTHER" id="PTHR34857">
    <property type="entry name" value="SLL0384 PROTEIN"/>
    <property type="match status" value="1"/>
</dbReference>
<dbReference type="Pfam" id="PF02361">
    <property type="entry name" value="CbiQ"/>
    <property type="match status" value="1"/>
</dbReference>
<evidence type="ECO:0000313" key="8">
    <source>
        <dbReference type="Proteomes" id="UP000183995"/>
    </source>
</evidence>